<keyword evidence="7" id="KW-0547">Nucleotide-binding</keyword>
<dbReference type="InterPro" id="IPR003442">
    <property type="entry name" value="T6A_TsaE"/>
</dbReference>
<comment type="subcellular location">
    <subcellularLocation>
        <location evidence="1">Cytoplasm</location>
    </subcellularLocation>
</comment>
<evidence type="ECO:0000256" key="5">
    <source>
        <dbReference type="ARBA" id="ARBA00022694"/>
    </source>
</evidence>
<dbReference type="PANTHER" id="PTHR33540:SF2">
    <property type="entry name" value="TRNA THREONYLCARBAMOYLADENOSINE BIOSYNTHESIS PROTEIN TSAE"/>
    <property type="match status" value="1"/>
</dbReference>
<comment type="caution">
    <text evidence="11">The sequence shown here is derived from an EMBL/GenBank/DDBJ whole genome shotgun (WGS) entry which is preliminary data.</text>
</comment>
<dbReference type="InterPro" id="IPR027417">
    <property type="entry name" value="P-loop_NTPase"/>
</dbReference>
<dbReference type="GO" id="GO:0046872">
    <property type="term" value="F:metal ion binding"/>
    <property type="evidence" value="ECO:0007669"/>
    <property type="project" value="UniProtKB-KW"/>
</dbReference>
<accession>A0A4Q1BXG6</accession>
<dbReference type="GO" id="GO:0016740">
    <property type="term" value="F:transferase activity"/>
    <property type="evidence" value="ECO:0007669"/>
    <property type="project" value="UniProtKB-KW"/>
</dbReference>
<dbReference type="SUPFAM" id="SSF52540">
    <property type="entry name" value="P-loop containing nucleoside triphosphate hydrolases"/>
    <property type="match status" value="1"/>
</dbReference>
<dbReference type="PANTHER" id="PTHR33540">
    <property type="entry name" value="TRNA THREONYLCARBAMOYLADENOSINE BIOSYNTHESIS PROTEIN TSAE"/>
    <property type="match status" value="1"/>
</dbReference>
<gene>
    <name evidence="11" type="primary">tsaE</name>
    <name evidence="11" type="ORF">ESB04_10885</name>
</gene>
<dbReference type="RefSeq" id="WP_129027780.1">
    <property type="nucleotide sequence ID" value="NZ_SDHY01000007.1"/>
</dbReference>
<proteinExistence type="inferred from homology"/>
<keyword evidence="4" id="KW-0963">Cytoplasm</keyword>
<evidence type="ECO:0000256" key="1">
    <source>
        <dbReference type="ARBA" id="ARBA00004496"/>
    </source>
</evidence>
<evidence type="ECO:0000256" key="9">
    <source>
        <dbReference type="ARBA" id="ARBA00022842"/>
    </source>
</evidence>
<keyword evidence="6" id="KW-0479">Metal-binding</keyword>
<name>A0A4Q1BXG6_9BACT</name>
<dbReference type="EMBL" id="SDHY01000007">
    <property type="protein sequence ID" value="RXK47098.1"/>
    <property type="molecule type" value="Genomic_DNA"/>
</dbReference>
<dbReference type="OrthoDB" id="9815896at2"/>
<dbReference type="GO" id="GO:0002949">
    <property type="term" value="P:tRNA threonylcarbamoyladenosine modification"/>
    <property type="evidence" value="ECO:0007669"/>
    <property type="project" value="InterPro"/>
</dbReference>
<keyword evidence="12" id="KW-1185">Reference proteome</keyword>
<reference evidence="11 12" key="1">
    <citation type="submission" date="2019-01" db="EMBL/GenBank/DDBJ databases">
        <title>Cytophagaceae bacterium strain CAR-16.</title>
        <authorList>
            <person name="Chen W.-M."/>
        </authorList>
    </citation>
    <scope>NUCLEOTIDE SEQUENCE [LARGE SCALE GENOMIC DNA]</scope>
    <source>
        <strain evidence="11 12">CAR-16</strain>
    </source>
</reference>
<evidence type="ECO:0000313" key="11">
    <source>
        <dbReference type="EMBL" id="RXK47098.1"/>
    </source>
</evidence>
<dbReference type="Pfam" id="PF02367">
    <property type="entry name" value="TsaE"/>
    <property type="match status" value="1"/>
</dbReference>
<evidence type="ECO:0000256" key="4">
    <source>
        <dbReference type="ARBA" id="ARBA00022490"/>
    </source>
</evidence>
<evidence type="ECO:0000256" key="3">
    <source>
        <dbReference type="ARBA" id="ARBA00019010"/>
    </source>
</evidence>
<protein>
    <recommendedName>
        <fullName evidence="3">tRNA threonylcarbamoyladenosine biosynthesis protein TsaE</fullName>
    </recommendedName>
    <alternativeName>
        <fullName evidence="10">t(6)A37 threonylcarbamoyladenosine biosynthesis protein TsaE</fullName>
    </alternativeName>
</protein>
<dbReference type="Gene3D" id="3.40.50.300">
    <property type="entry name" value="P-loop containing nucleotide triphosphate hydrolases"/>
    <property type="match status" value="1"/>
</dbReference>
<evidence type="ECO:0000313" key="12">
    <source>
        <dbReference type="Proteomes" id="UP000289455"/>
    </source>
</evidence>
<comment type="similarity">
    <text evidence="2">Belongs to the TsaE family.</text>
</comment>
<dbReference type="Proteomes" id="UP000289455">
    <property type="component" value="Unassembled WGS sequence"/>
</dbReference>
<keyword evidence="11" id="KW-0808">Transferase</keyword>
<dbReference type="NCBIfam" id="TIGR00150">
    <property type="entry name" value="T6A_YjeE"/>
    <property type="match status" value="1"/>
</dbReference>
<keyword evidence="5" id="KW-0819">tRNA processing</keyword>
<keyword evidence="8" id="KW-0067">ATP-binding</keyword>
<dbReference type="GO" id="GO:0005524">
    <property type="term" value="F:ATP binding"/>
    <property type="evidence" value="ECO:0007669"/>
    <property type="project" value="UniProtKB-KW"/>
</dbReference>
<sequence length="144" mass="16707">MKEVFSATYALEELPSVVKQCWTASQNLPHVYLFRGQMGAGKTTFIKEWGKQAGVMQSVQSPTFSLVNEYQTKDGDIIYHFDLYRLKNVQEALDIGIEEYLDSGHLCFIEWPEQAEELWDFPHLEFNISTQEDGQRHLTVNWQA</sequence>
<keyword evidence="9" id="KW-0460">Magnesium</keyword>
<evidence type="ECO:0000256" key="7">
    <source>
        <dbReference type="ARBA" id="ARBA00022741"/>
    </source>
</evidence>
<evidence type="ECO:0000256" key="8">
    <source>
        <dbReference type="ARBA" id="ARBA00022840"/>
    </source>
</evidence>
<evidence type="ECO:0000256" key="6">
    <source>
        <dbReference type="ARBA" id="ARBA00022723"/>
    </source>
</evidence>
<dbReference type="GO" id="GO:0005737">
    <property type="term" value="C:cytoplasm"/>
    <property type="evidence" value="ECO:0007669"/>
    <property type="project" value="UniProtKB-SubCell"/>
</dbReference>
<evidence type="ECO:0000256" key="10">
    <source>
        <dbReference type="ARBA" id="ARBA00032441"/>
    </source>
</evidence>
<evidence type="ECO:0000256" key="2">
    <source>
        <dbReference type="ARBA" id="ARBA00007599"/>
    </source>
</evidence>
<dbReference type="AlphaFoldDB" id="A0A4Q1BXG6"/>
<organism evidence="11 12">
    <name type="scientific">Aquirufa rosea</name>
    <dbReference type="NCBI Taxonomy" id="2509241"/>
    <lineage>
        <taxon>Bacteria</taxon>
        <taxon>Pseudomonadati</taxon>
        <taxon>Bacteroidota</taxon>
        <taxon>Cytophagia</taxon>
        <taxon>Cytophagales</taxon>
        <taxon>Flectobacillaceae</taxon>
        <taxon>Aquirufa</taxon>
    </lineage>
</organism>